<evidence type="ECO:0000313" key="2">
    <source>
        <dbReference type="Proteomes" id="UP000053732"/>
    </source>
</evidence>
<protein>
    <submittedName>
        <fullName evidence="1">Str. FM013</fullName>
    </submittedName>
</protein>
<reference evidence="1 2" key="1">
    <citation type="journal article" date="2014" name="Nat. Commun.">
        <title>Multiple recent horizontal transfers of a large genomic region in cheese making fungi.</title>
        <authorList>
            <person name="Cheeseman K."/>
            <person name="Ropars J."/>
            <person name="Renault P."/>
            <person name="Dupont J."/>
            <person name="Gouzy J."/>
            <person name="Branca A."/>
            <person name="Abraham A.L."/>
            <person name="Ceppi M."/>
            <person name="Conseiller E."/>
            <person name="Debuchy R."/>
            <person name="Malagnac F."/>
            <person name="Goarin A."/>
            <person name="Silar P."/>
            <person name="Lacoste S."/>
            <person name="Sallet E."/>
            <person name="Bensimon A."/>
            <person name="Giraud T."/>
            <person name="Brygoo Y."/>
        </authorList>
    </citation>
    <scope>NUCLEOTIDE SEQUENCE [LARGE SCALE GENOMIC DNA]</scope>
    <source>
        <strain evidence="2">FM 013</strain>
    </source>
</reference>
<keyword evidence="2" id="KW-1185">Reference proteome</keyword>
<accession>A0A0G4PZ30</accession>
<proteinExistence type="predicted"/>
<gene>
    <name evidence="1" type="ORF">PCAMFM013_S3Jg000016</name>
</gene>
<dbReference type="Proteomes" id="UP000053732">
    <property type="component" value="Unassembled WGS sequence"/>
</dbReference>
<sequence length="110" mass="12419">MLYASNKGILYTTGEMVWCVLKALVRPPARSPAAPVGDCSRALLIQDKLRMSLNTLSWNLRLSNLQSRSMILARRISIPHKARSFILLLRWVVEPLRDDTTEKSKGRAKG</sequence>
<organism evidence="1 2">
    <name type="scientific">Penicillium camemberti (strain FM 013)</name>
    <dbReference type="NCBI Taxonomy" id="1429867"/>
    <lineage>
        <taxon>Eukaryota</taxon>
        <taxon>Fungi</taxon>
        <taxon>Dikarya</taxon>
        <taxon>Ascomycota</taxon>
        <taxon>Pezizomycotina</taxon>
        <taxon>Eurotiomycetes</taxon>
        <taxon>Eurotiomycetidae</taxon>
        <taxon>Eurotiales</taxon>
        <taxon>Aspergillaceae</taxon>
        <taxon>Penicillium</taxon>
    </lineage>
</organism>
<dbReference type="EMBL" id="HG793312">
    <property type="protein sequence ID" value="CRL31405.1"/>
    <property type="molecule type" value="Genomic_DNA"/>
</dbReference>
<name>A0A0G4PZ30_PENC3</name>
<evidence type="ECO:0000313" key="1">
    <source>
        <dbReference type="EMBL" id="CRL31405.1"/>
    </source>
</evidence>
<dbReference type="AlphaFoldDB" id="A0A0G4PZ30"/>